<feature type="transmembrane region" description="Helical" evidence="11">
    <location>
        <begin position="75"/>
        <end position="96"/>
    </location>
</feature>
<dbReference type="EC" id="2.7.11.1" evidence="1"/>
<evidence type="ECO:0000256" key="9">
    <source>
        <dbReference type="PROSITE-ProRule" id="PRU00023"/>
    </source>
</evidence>
<dbReference type="SMART" id="SM00220">
    <property type="entry name" value="S_TKc"/>
    <property type="match status" value="1"/>
</dbReference>
<evidence type="ECO:0000256" key="7">
    <source>
        <dbReference type="ARBA" id="ARBA00047899"/>
    </source>
</evidence>
<proteinExistence type="predicted"/>
<feature type="region of interest" description="Disordered" evidence="10">
    <location>
        <begin position="566"/>
        <end position="596"/>
    </location>
</feature>
<evidence type="ECO:0000256" key="10">
    <source>
        <dbReference type="SAM" id="MobiDB-lite"/>
    </source>
</evidence>
<keyword evidence="4" id="KW-0547">Nucleotide-binding</keyword>
<dbReference type="PROSITE" id="PS50297">
    <property type="entry name" value="ANK_REP_REGION"/>
    <property type="match status" value="3"/>
</dbReference>
<comment type="catalytic activity">
    <reaction evidence="8">
        <text>L-seryl-[protein] + ATP = O-phospho-L-seryl-[protein] + ADP + H(+)</text>
        <dbReference type="Rhea" id="RHEA:17989"/>
        <dbReference type="Rhea" id="RHEA-COMP:9863"/>
        <dbReference type="Rhea" id="RHEA-COMP:11604"/>
        <dbReference type="ChEBI" id="CHEBI:15378"/>
        <dbReference type="ChEBI" id="CHEBI:29999"/>
        <dbReference type="ChEBI" id="CHEBI:30616"/>
        <dbReference type="ChEBI" id="CHEBI:83421"/>
        <dbReference type="ChEBI" id="CHEBI:456216"/>
        <dbReference type="EC" id="2.7.11.1"/>
    </reaction>
</comment>
<dbReference type="InterPro" id="IPR036770">
    <property type="entry name" value="Ankyrin_rpt-contain_sf"/>
</dbReference>
<dbReference type="Gene3D" id="1.10.510.10">
    <property type="entry name" value="Transferase(Phosphotransferase) domain 1"/>
    <property type="match status" value="1"/>
</dbReference>
<dbReference type="EMBL" id="CAJNNW010010067">
    <property type="protein sequence ID" value="CAE8651681.1"/>
    <property type="molecule type" value="Genomic_DNA"/>
</dbReference>
<evidence type="ECO:0000313" key="15">
    <source>
        <dbReference type="Proteomes" id="UP000626109"/>
    </source>
</evidence>
<evidence type="ECO:0000259" key="13">
    <source>
        <dbReference type="PROSITE" id="PS50011"/>
    </source>
</evidence>
<feature type="chain" id="PRO_5033014918" description="non-specific serine/threonine protein kinase" evidence="12">
    <location>
        <begin position="24"/>
        <end position="1045"/>
    </location>
</feature>
<dbReference type="InterPro" id="IPR002110">
    <property type="entry name" value="Ankyrin_rpt"/>
</dbReference>
<dbReference type="PROSITE" id="PS50088">
    <property type="entry name" value="ANK_REPEAT"/>
    <property type="match status" value="3"/>
</dbReference>
<evidence type="ECO:0000256" key="2">
    <source>
        <dbReference type="ARBA" id="ARBA00022527"/>
    </source>
</evidence>
<keyword evidence="9" id="KW-0040">ANK repeat</keyword>
<dbReference type="SMART" id="SM00248">
    <property type="entry name" value="ANK"/>
    <property type="match status" value="3"/>
</dbReference>
<protein>
    <recommendedName>
        <fullName evidence="1">non-specific serine/threonine protein kinase</fullName>
        <ecNumber evidence="1">2.7.11.1</ecNumber>
    </recommendedName>
</protein>
<name>A0A813ILK5_POLGL</name>
<evidence type="ECO:0000256" key="4">
    <source>
        <dbReference type="ARBA" id="ARBA00022741"/>
    </source>
</evidence>
<keyword evidence="3" id="KW-0808">Transferase</keyword>
<feature type="transmembrane region" description="Helical" evidence="11">
    <location>
        <begin position="39"/>
        <end position="63"/>
    </location>
</feature>
<keyword evidence="11" id="KW-0812">Transmembrane</keyword>
<evidence type="ECO:0000256" key="12">
    <source>
        <dbReference type="SAM" id="SignalP"/>
    </source>
</evidence>
<feature type="repeat" description="ANK" evidence="9">
    <location>
        <begin position="413"/>
        <end position="445"/>
    </location>
</feature>
<dbReference type="Gene3D" id="1.25.40.20">
    <property type="entry name" value="Ankyrin repeat-containing domain"/>
    <property type="match status" value="2"/>
</dbReference>
<dbReference type="PROSITE" id="PS50011">
    <property type="entry name" value="PROTEIN_KINASE_DOM"/>
    <property type="match status" value="1"/>
</dbReference>
<gene>
    <name evidence="14" type="ORF">PGLA2088_LOCUS9173</name>
</gene>
<evidence type="ECO:0000256" key="5">
    <source>
        <dbReference type="ARBA" id="ARBA00022777"/>
    </source>
</evidence>
<dbReference type="InterPro" id="IPR011009">
    <property type="entry name" value="Kinase-like_dom_sf"/>
</dbReference>
<feature type="signal peptide" evidence="12">
    <location>
        <begin position="1"/>
        <end position="23"/>
    </location>
</feature>
<feature type="transmembrane region" description="Helical" evidence="11">
    <location>
        <begin position="141"/>
        <end position="161"/>
    </location>
</feature>
<dbReference type="AlphaFoldDB" id="A0A813ILK5"/>
<reference evidence="14" key="1">
    <citation type="submission" date="2021-02" db="EMBL/GenBank/DDBJ databases">
        <authorList>
            <person name="Dougan E. K."/>
            <person name="Rhodes N."/>
            <person name="Thang M."/>
            <person name="Chan C."/>
        </authorList>
    </citation>
    <scope>NUCLEOTIDE SEQUENCE</scope>
</reference>
<sequence length="1045" mass="110824">MHFISLALLHIVCYAVNVTTVVAIFGTSRDGNNVGGHTLLALGGLLLALQLLSSAVCSAAAWLELKKLQLRQPMFCLVVFLALPLLGLAQLVQPWFALEDWCADRDLAGRGNTAVVPVRSSPVRASQQRSGRFHCRGSETVLEGVAFAGICFYLLIASGWSHELPELSMKMRLLLWNCAGFSLLSSSLALVEVDRGLAAASAVPHLRAILSPLELGSVSHALASSWASYLVLRIFGDASVFPDRFCADSLGRDRSWGLRVPAANPVRFVDSSAWSIRARKASCRIAAIRGFELLAAILGAAAWLTGCSEPWFSGPRTGSWTSWQSAQDFFADGRNSLLVAGAASVLIYPGLALAVGGLHAAQVRADGLHRAAARGDAEALSRLLRDANAAAALFSAARRSLLTTSGLNSLGPAGQAPLHLAVRAGAERAVRVLLSAKADVGVTGEESGETPLMLAAEAGHDRVLQLLLGNGASQTSGVGNVPDGDTALHFASRGGHSSCVHLLLRSRADPGKENASGLSAFDLVKRSTRAGQPPKEPDTSEGWQAELSLQRSRALAELTNPGVLAASQTSLSTPASQLSRAPPARELPAVPPLPLLSMDRPSGGAAGVAEQVREPSPRLQQLQMGLGIRSEASDGPASVDSRTSRLTARSGMLDVQVLAAQDSALDELLAQAAAASARPRTSLNSVNSQALGADILSASTDGLGFGFRRQISAGGGPTLLTASIGQPKVTGLASLVAFASPGALRCVAWATSSGTRRVSRSRGRIWSSPLEADALRSRPRSSRVLLSNFRIVGLLGEGTFGTVYEACDLRPDPGLGVDGGLEGTESSSSVASERRCALKILHRRQYRAQDMLERAKQELQVLKAAKHPFVVQLFCAFRTPSQELALVMEYCCNGNLNDLIVRVGRPGLHESLARKLLAEVLLALEYLHEELDVVFRDLKPENVVLDAAMHAKLTDFGLAKVDATRGAHSFVGSTYFVAPEVTPACLESYGAAVDIYALGLVAWISLTGGIRAAEDDERRDNWLLFLCFNKSVNNKMGLHKQSFYY</sequence>
<evidence type="ECO:0000256" key="8">
    <source>
        <dbReference type="ARBA" id="ARBA00048679"/>
    </source>
</evidence>
<dbReference type="Pfam" id="PF00069">
    <property type="entry name" value="Pkinase"/>
    <property type="match status" value="1"/>
</dbReference>
<dbReference type="SUPFAM" id="SSF56112">
    <property type="entry name" value="Protein kinase-like (PK-like)"/>
    <property type="match status" value="1"/>
</dbReference>
<dbReference type="SUPFAM" id="SSF48403">
    <property type="entry name" value="Ankyrin repeat"/>
    <property type="match status" value="1"/>
</dbReference>
<evidence type="ECO:0000256" key="11">
    <source>
        <dbReference type="SAM" id="Phobius"/>
    </source>
</evidence>
<feature type="domain" description="Protein kinase" evidence="13">
    <location>
        <begin position="789"/>
        <end position="1045"/>
    </location>
</feature>
<organism evidence="14 15">
    <name type="scientific">Polarella glacialis</name>
    <name type="common">Dinoflagellate</name>
    <dbReference type="NCBI Taxonomy" id="89957"/>
    <lineage>
        <taxon>Eukaryota</taxon>
        <taxon>Sar</taxon>
        <taxon>Alveolata</taxon>
        <taxon>Dinophyceae</taxon>
        <taxon>Suessiales</taxon>
        <taxon>Suessiaceae</taxon>
        <taxon>Polarella</taxon>
    </lineage>
</organism>
<dbReference type="InterPro" id="IPR050236">
    <property type="entry name" value="Ser_Thr_kinase_AGC"/>
</dbReference>
<evidence type="ECO:0000256" key="1">
    <source>
        <dbReference type="ARBA" id="ARBA00012513"/>
    </source>
</evidence>
<dbReference type="PANTHER" id="PTHR24356">
    <property type="entry name" value="SERINE/THREONINE-PROTEIN KINASE"/>
    <property type="match status" value="1"/>
</dbReference>
<keyword evidence="11" id="KW-1133">Transmembrane helix</keyword>
<feature type="region of interest" description="Disordered" evidence="10">
    <location>
        <begin position="510"/>
        <end position="543"/>
    </location>
</feature>
<accession>A0A813ILK5</accession>
<keyword evidence="2" id="KW-0723">Serine/threonine-protein kinase</keyword>
<feature type="repeat" description="ANK" evidence="9">
    <location>
        <begin position="447"/>
        <end position="473"/>
    </location>
</feature>
<dbReference type="InterPro" id="IPR000719">
    <property type="entry name" value="Prot_kinase_dom"/>
</dbReference>
<feature type="compositionally biased region" description="Polar residues" evidence="10">
    <location>
        <begin position="566"/>
        <end position="579"/>
    </location>
</feature>
<keyword evidence="11" id="KW-0472">Membrane</keyword>
<dbReference type="GO" id="GO:0004674">
    <property type="term" value="F:protein serine/threonine kinase activity"/>
    <property type="evidence" value="ECO:0007669"/>
    <property type="project" value="UniProtKB-KW"/>
</dbReference>
<keyword evidence="6" id="KW-0067">ATP-binding</keyword>
<keyword evidence="5" id="KW-0418">Kinase</keyword>
<feature type="repeat" description="ANK" evidence="9">
    <location>
        <begin position="483"/>
        <end position="515"/>
    </location>
</feature>
<dbReference type="GO" id="GO:0005524">
    <property type="term" value="F:ATP binding"/>
    <property type="evidence" value="ECO:0007669"/>
    <property type="project" value="UniProtKB-KW"/>
</dbReference>
<evidence type="ECO:0000256" key="6">
    <source>
        <dbReference type="ARBA" id="ARBA00022840"/>
    </source>
</evidence>
<keyword evidence="12" id="KW-0732">Signal</keyword>
<comment type="catalytic activity">
    <reaction evidence="7">
        <text>L-threonyl-[protein] + ATP = O-phospho-L-threonyl-[protein] + ADP + H(+)</text>
        <dbReference type="Rhea" id="RHEA:46608"/>
        <dbReference type="Rhea" id="RHEA-COMP:11060"/>
        <dbReference type="Rhea" id="RHEA-COMP:11605"/>
        <dbReference type="ChEBI" id="CHEBI:15378"/>
        <dbReference type="ChEBI" id="CHEBI:30013"/>
        <dbReference type="ChEBI" id="CHEBI:30616"/>
        <dbReference type="ChEBI" id="CHEBI:61977"/>
        <dbReference type="ChEBI" id="CHEBI:456216"/>
        <dbReference type="EC" id="2.7.11.1"/>
    </reaction>
</comment>
<evidence type="ECO:0000256" key="3">
    <source>
        <dbReference type="ARBA" id="ARBA00022679"/>
    </source>
</evidence>
<dbReference type="Proteomes" id="UP000626109">
    <property type="component" value="Unassembled WGS sequence"/>
</dbReference>
<comment type="caution">
    <text evidence="14">The sequence shown here is derived from an EMBL/GenBank/DDBJ whole genome shotgun (WGS) entry which is preliminary data.</text>
</comment>
<evidence type="ECO:0000313" key="14">
    <source>
        <dbReference type="EMBL" id="CAE8651681.1"/>
    </source>
</evidence>
<dbReference type="Pfam" id="PF12796">
    <property type="entry name" value="Ank_2"/>
    <property type="match status" value="1"/>
</dbReference>